<gene>
    <name evidence="3" type="ORF">ABC969_04200</name>
</gene>
<dbReference type="NCBIfam" id="TIGR02595">
    <property type="entry name" value="PEP_CTERM"/>
    <property type="match status" value="1"/>
</dbReference>
<sequence>MKLISRAMGAATAGLLSWVAPAHAATTLDFDALRNKSSTSYTYVTGPYKEDGFTLTASNCQGRDKSGCFAAVQPYKSMDKVGASLFTQFVSPTVTVKSDDGAAFVFQSIDFSEYFDNGAYNPFSTNVNFSFVFQDGTLGTAARTFSTAGKFLPTTFAFDLAPVTSVSWTPVTGSGVQFDNIVLGAVAAVPEPATWAMMLMGFGMIGGAARRRGKTVATRSA</sequence>
<evidence type="ECO:0000313" key="3">
    <source>
        <dbReference type="EMBL" id="MEN2785620.1"/>
    </source>
</evidence>
<dbReference type="InterPro" id="IPR013424">
    <property type="entry name" value="Ice-binding_C"/>
</dbReference>
<feature type="chain" id="PRO_5046513509" evidence="1">
    <location>
        <begin position="25"/>
        <end position="221"/>
    </location>
</feature>
<dbReference type="NCBIfam" id="NF035944">
    <property type="entry name" value="PEPxxWA-CTERM"/>
    <property type="match status" value="1"/>
</dbReference>
<dbReference type="RefSeq" id="WP_345863169.1">
    <property type="nucleotide sequence ID" value="NZ_JBDIMF010000001.1"/>
</dbReference>
<proteinExistence type="predicted"/>
<evidence type="ECO:0000259" key="2">
    <source>
        <dbReference type="Pfam" id="PF07589"/>
    </source>
</evidence>
<dbReference type="EMBL" id="JBDIMF010000001">
    <property type="protein sequence ID" value="MEN2785620.1"/>
    <property type="molecule type" value="Genomic_DNA"/>
</dbReference>
<evidence type="ECO:0000256" key="1">
    <source>
        <dbReference type="SAM" id="SignalP"/>
    </source>
</evidence>
<keyword evidence="4" id="KW-1185">Reference proteome</keyword>
<evidence type="ECO:0000313" key="4">
    <source>
        <dbReference type="Proteomes" id="UP001404104"/>
    </source>
</evidence>
<name>A0ABU9XRC2_9SPHN</name>
<keyword evidence="1" id="KW-0732">Signal</keyword>
<reference evidence="3 4" key="1">
    <citation type="submission" date="2024-05" db="EMBL/GenBank/DDBJ databases">
        <authorList>
            <person name="Liu Q."/>
            <person name="Xin Y.-H."/>
        </authorList>
    </citation>
    <scope>NUCLEOTIDE SEQUENCE [LARGE SCALE GENOMIC DNA]</scope>
    <source>
        <strain evidence="3 4">CGMCC 1.15349</strain>
    </source>
</reference>
<protein>
    <submittedName>
        <fullName evidence="3">PEPxxWA-CTERM sorting domain-containing protein</fullName>
    </submittedName>
</protein>
<feature type="signal peptide" evidence="1">
    <location>
        <begin position="1"/>
        <end position="24"/>
    </location>
</feature>
<accession>A0ABU9XRC2</accession>
<comment type="caution">
    <text evidence="3">The sequence shown here is derived from an EMBL/GenBank/DDBJ whole genome shotgun (WGS) entry which is preliminary data.</text>
</comment>
<dbReference type="Proteomes" id="UP001404104">
    <property type="component" value="Unassembled WGS sequence"/>
</dbReference>
<organism evidence="3 4">
    <name type="scientific">Sphingomonas qilianensis</name>
    <dbReference type="NCBI Taxonomy" id="1736690"/>
    <lineage>
        <taxon>Bacteria</taxon>
        <taxon>Pseudomonadati</taxon>
        <taxon>Pseudomonadota</taxon>
        <taxon>Alphaproteobacteria</taxon>
        <taxon>Sphingomonadales</taxon>
        <taxon>Sphingomonadaceae</taxon>
        <taxon>Sphingomonas</taxon>
    </lineage>
</organism>
<dbReference type="Pfam" id="PF07589">
    <property type="entry name" value="PEP-CTERM"/>
    <property type="match status" value="1"/>
</dbReference>
<feature type="domain" description="Ice-binding protein C-terminal" evidence="2">
    <location>
        <begin position="188"/>
        <end position="212"/>
    </location>
</feature>